<evidence type="ECO:0000256" key="4">
    <source>
        <dbReference type="ARBA" id="ARBA00023157"/>
    </source>
</evidence>
<gene>
    <name evidence="5" type="ORF">PHAECO_LOCUS3674</name>
</gene>
<dbReference type="EMBL" id="OU896719">
    <property type="protein sequence ID" value="CAG9816002.1"/>
    <property type="molecule type" value="Genomic_DNA"/>
</dbReference>
<dbReference type="OrthoDB" id="13601at2759"/>
<evidence type="ECO:0000256" key="3">
    <source>
        <dbReference type="ARBA" id="ARBA00023128"/>
    </source>
</evidence>
<accession>A0A9N9SBU4</accession>
<dbReference type="Gene3D" id="1.10.287.1130">
    <property type="entry name" value="CytochromE C oxidase copper chaperone"/>
    <property type="match status" value="1"/>
</dbReference>
<evidence type="ECO:0000313" key="6">
    <source>
        <dbReference type="Proteomes" id="UP001153737"/>
    </source>
</evidence>
<comment type="similarity">
    <text evidence="2">Belongs to the CMC4 family.</text>
</comment>
<dbReference type="InterPro" id="IPR009069">
    <property type="entry name" value="Cys_alpha_HP_mot_SF"/>
</dbReference>
<evidence type="ECO:0000256" key="2">
    <source>
        <dbReference type="ARBA" id="ARBA00009858"/>
    </source>
</evidence>
<keyword evidence="4" id="KW-1015">Disulfide bond</keyword>
<protein>
    <recommendedName>
        <fullName evidence="7">Cx9C motif-containing protein 4</fullName>
    </recommendedName>
</protein>
<evidence type="ECO:0000256" key="1">
    <source>
        <dbReference type="ARBA" id="ARBA00004173"/>
    </source>
</evidence>
<organism evidence="5 6">
    <name type="scientific">Phaedon cochleariae</name>
    <name type="common">Mustard beetle</name>
    <dbReference type="NCBI Taxonomy" id="80249"/>
    <lineage>
        <taxon>Eukaryota</taxon>
        <taxon>Metazoa</taxon>
        <taxon>Ecdysozoa</taxon>
        <taxon>Arthropoda</taxon>
        <taxon>Hexapoda</taxon>
        <taxon>Insecta</taxon>
        <taxon>Pterygota</taxon>
        <taxon>Neoptera</taxon>
        <taxon>Endopterygota</taxon>
        <taxon>Coleoptera</taxon>
        <taxon>Polyphaga</taxon>
        <taxon>Cucujiformia</taxon>
        <taxon>Chrysomeloidea</taxon>
        <taxon>Chrysomelidae</taxon>
        <taxon>Chrysomelinae</taxon>
        <taxon>Chrysomelini</taxon>
        <taxon>Phaedon</taxon>
    </lineage>
</organism>
<dbReference type="SUPFAM" id="SSF47072">
    <property type="entry name" value="Cysteine alpha-hairpin motif"/>
    <property type="match status" value="1"/>
</dbReference>
<keyword evidence="3" id="KW-0496">Mitochondrion</keyword>
<dbReference type="PROSITE" id="PS51808">
    <property type="entry name" value="CHCH"/>
    <property type="match status" value="1"/>
</dbReference>
<dbReference type="Proteomes" id="UP001153737">
    <property type="component" value="Chromosome 13"/>
</dbReference>
<sequence>MPVTDPCKAFACKIQACLKENKFQEPACKDVIEEMRECCRKWNDKSFVCGGIDTKGKPQDKSGHY</sequence>
<proteinExistence type="inferred from homology"/>
<dbReference type="PANTHER" id="PTHR15590">
    <property type="entry name" value="CX9C MOTIF-CONTAINING PROTEIN 4"/>
    <property type="match status" value="1"/>
</dbReference>
<evidence type="ECO:0008006" key="7">
    <source>
        <dbReference type="Google" id="ProtNLM"/>
    </source>
</evidence>
<dbReference type="PANTHER" id="PTHR15590:SF0">
    <property type="entry name" value="CX9C MOTIF-CONTAINING PROTEIN 4"/>
    <property type="match status" value="1"/>
</dbReference>
<dbReference type="Pfam" id="PF08991">
    <property type="entry name" value="CMC4"/>
    <property type="match status" value="1"/>
</dbReference>
<reference evidence="5" key="1">
    <citation type="submission" date="2022-01" db="EMBL/GenBank/DDBJ databases">
        <authorList>
            <person name="King R."/>
        </authorList>
    </citation>
    <scope>NUCLEOTIDE SEQUENCE</scope>
</reference>
<dbReference type="AlphaFoldDB" id="A0A9N9SBU4"/>
<comment type="subcellular location">
    <subcellularLocation>
        <location evidence="1">Mitochondrion</location>
    </subcellularLocation>
</comment>
<reference evidence="5" key="2">
    <citation type="submission" date="2022-10" db="EMBL/GenBank/DDBJ databases">
        <authorList>
            <consortium name="ENA_rothamsted_submissions"/>
            <consortium name="culmorum"/>
            <person name="King R."/>
        </authorList>
    </citation>
    <scope>NUCLEOTIDE SEQUENCE</scope>
</reference>
<evidence type="ECO:0000313" key="5">
    <source>
        <dbReference type="EMBL" id="CAG9816002.1"/>
    </source>
</evidence>
<dbReference type="InterPro" id="IPR027179">
    <property type="entry name" value="CMC4"/>
</dbReference>
<name>A0A9N9SBU4_PHACE</name>
<dbReference type="GO" id="GO:0005758">
    <property type="term" value="C:mitochondrial intermembrane space"/>
    <property type="evidence" value="ECO:0007669"/>
    <property type="project" value="TreeGrafter"/>
</dbReference>
<keyword evidence="6" id="KW-1185">Reference proteome</keyword>